<dbReference type="GO" id="GO:0004152">
    <property type="term" value="F:dihydroorotate dehydrogenase activity"/>
    <property type="evidence" value="ECO:0007669"/>
    <property type="project" value="InterPro"/>
</dbReference>
<dbReference type="InterPro" id="IPR013785">
    <property type="entry name" value="Aldolase_TIM"/>
</dbReference>
<evidence type="ECO:0000256" key="4">
    <source>
        <dbReference type="ARBA" id="ARBA00022643"/>
    </source>
</evidence>
<dbReference type="SUPFAM" id="SSF51395">
    <property type="entry name" value="FMN-linked oxidoreductases"/>
    <property type="match status" value="1"/>
</dbReference>
<dbReference type="GO" id="GO:0044205">
    <property type="term" value="P:'de novo' UMP biosynthetic process"/>
    <property type="evidence" value="ECO:0007669"/>
    <property type="project" value="UniProtKB-UniPathway"/>
</dbReference>
<reference evidence="8 9" key="1">
    <citation type="submission" date="2019-08" db="EMBL/GenBank/DDBJ databases">
        <title>Deep-cultivation of Planctomycetes and their phenomic and genomic characterization uncovers novel biology.</title>
        <authorList>
            <person name="Wiegand S."/>
            <person name="Jogler M."/>
            <person name="Boedeker C."/>
            <person name="Pinto D."/>
            <person name="Vollmers J."/>
            <person name="Rivas-Marin E."/>
            <person name="Kohn T."/>
            <person name="Peeters S.H."/>
            <person name="Heuer A."/>
            <person name="Rast P."/>
            <person name="Oberbeckmann S."/>
            <person name="Bunk B."/>
            <person name="Jeske O."/>
            <person name="Meyerdierks A."/>
            <person name="Storesund J.E."/>
            <person name="Kallscheuer N."/>
            <person name="Luecker S."/>
            <person name="Lage O.M."/>
            <person name="Pohl T."/>
            <person name="Merkel B.J."/>
            <person name="Hornburger P."/>
            <person name="Mueller R.-W."/>
            <person name="Bruemmer F."/>
            <person name="Labrenz M."/>
            <person name="Spormann A.M."/>
            <person name="Op den Camp H."/>
            <person name="Overmann J."/>
            <person name="Amann R."/>
            <person name="Jetten M.S.M."/>
            <person name="Mascher T."/>
            <person name="Medema M.H."/>
            <person name="Devos D.P."/>
            <person name="Kaster A.-K."/>
            <person name="Ovreas L."/>
            <person name="Rohde M."/>
            <person name="Galperin M.Y."/>
            <person name="Jogler C."/>
        </authorList>
    </citation>
    <scope>NUCLEOTIDE SEQUENCE [LARGE SCALE GENOMIC DNA]</scope>
    <source>
        <strain evidence="8 9">Pr1d</strain>
    </source>
</reference>
<dbReference type="CDD" id="cd04739">
    <property type="entry name" value="DHOD_like"/>
    <property type="match status" value="1"/>
</dbReference>
<sequence>MSTELSTTYLGMKLKNPLIASAGPLTGNIDALRQLEESGIAAVVMPSLFEEQIEHDEAEIDRLYRYQAESYAESLSYFPETEHYSKGPQEYLDLLQEAKSELSVPVIASLNGHTPGGWTRYAQMLEEAGADALELNIYFVPTDCGMDSLEVEQRYVDLVASVRQSIDIPLAVKIGSQFTSIPNIAYRLMTVGADGLVLFNRFLEPDLDLETLQIIPDLVLSQPYEVRLPLRWIAILRDQLQCSLAATSGIHHAADVSRVLLVGADVAMLTTALLKKGPRHVETILVDLVNWLSENEYVSVEQLKGSMSRANCPDPSALERANYMKALTSYTKEYWYP</sequence>
<dbReference type="Gene3D" id="3.20.20.70">
    <property type="entry name" value="Aldolase class I"/>
    <property type="match status" value="1"/>
</dbReference>
<dbReference type="InterPro" id="IPR012135">
    <property type="entry name" value="Dihydroorotate_DH_1_2"/>
</dbReference>
<dbReference type="KEGG" id="bgok:Pr1d_10530"/>
<dbReference type="RefSeq" id="WP_148072508.1">
    <property type="nucleotide sequence ID" value="NZ_CP042913.1"/>
</dbReference>
<keyword evidence="6 8" id="KW-0560">Oxidoreductase</keyword>
<gene>
    <name evidence="8" type="primary">preA_1</name>
    <name evidence="8" type="ORF">Pr1d_10530</name>
</gene>
<dbReference type="UniPathway" id="UPA00070"/>
<evidence type="ECO:0000313" key="9">
    <source>
        <dbReference type="Proteomes" id="UP000323917"/>
    </source>
</evidence>
<accession>A0A5B9QI29</accession>
<comment type="cofactor">
    <cofactor evidence="1">
        <name>FMN</name>
        <dbReference type="ChEBI" id="CHEBI:58210"/>
    </cofactor>
</comment>
<evidence type="ECO:0000259" key="7">
    <source>
        <dbReference type="Pfam" id="PF01180"/>
    </source>
</evidence>
<organism evidence="8 9">
    <name type="scientific">Bythopirellula goksoeyrii</name>
    <dbReference type="NCBI Taxonomy" id="1400387"/>
    <lineage>
        <taxon>Bacteria</taxon>
        <taxon>Pseudomonadati</taxon>
        <taxon>Planctomycetota</taxon>
        <taxon>Planctomycetia</taxon>
        <taxon>Pirellulales</taxon>
        <taxon>Lacipirellulaceae</taxon>
        <taxon>Bythopirellula</taxon>
    </lineage>
</organism>
<evidence type="ECO:0000256" key="2">
    <source>
        <dbReference type="ARBA" id="ARBA00004725"/>
    </source>
</evidence>
<dbReference type="EMBL" id="CP042913">
    <property type="protein sequence ID" value="QEG33783.1"/>
    <property type="molecule type" value="Genomic_DNA"/>
</dbReference>
<name>A0A5B9QI29_9BACT</name>
<dbReference type="InterPro" id="IPR005720">
    <property type="entry name" value="Dihydroorotate_DH_cat"/>
</dbReference>
<dbReference type="GO" id="GO:0006207">
    <property type="term" value="P:'de novo' pyrimidine nucleobase biosynthetic process"/>
    <property type="evidence" value="ECO:0007669"/>
    <property type="project" value="TreeGrafter"/>
</dbReference>
<evidence type="ECO:0000256" key="3">
    <source>
        <dbReference type="ARBA" id="ARBA00022630"/>
    </source>
</evidence>
<dbReference type="NCBIfam" id="NF005741">
    <property type="entry name" value="PRK07565.1"/>
    <property type="match status" value="1"/>
</dbReference>
<comment type="pathway">
    <text evidence="2">Pyrimidine metabolism; UMP biosynthesis via de novo pathway.</text>
</comment>
<dbReference type="OrthoDB" id="9794954at2"/>
<dbReference type="GO" id="GO:0004159">
    <property type="term" value="F:dihydropyrimidine dehydrogenase (NAD+) activity"/>
    <property type="evidence" value="ECO:0007669"/>
    <property type="project" value="UniProtKB-EC"/>
</dbReference>
<dbReference type="Proteomes" id="UP000323917">
    <property type="component" value="Chromosome"/>
</dbReference>
<keyword evidence="4" id="KW-0288">FMN</keyword>
<evidence type="ECO:0000313" key="8">
    <source>
        <dbReference type="EMBL" id="QEG33783.1"/>
    </source>
</evidence>
<dbReference type="EC" id="1.3.1.1" evidence="8"/>
<dbReference type="PIRSF" id="PIRSF000164">
    <property type="entry name" value="DHO_oxidase"/>
    <property type="match status" value="1"/>
</dbReference>
<dbReference type="GO" id="GO:0005737">
    <property type="term" value="C:cytoplasm"/>
    <property type="evidence" value="ECO:0007669"/>
    <property type="project" value="InterPro"/>
</dbReference>
<dbReference type="PANTHER" id="PTHR48109">
    <property type="entry name" value="DIHYDROOROTATE DEHYDROGENASE (QUINONE), MITOCHONDRIAL-RELATED"/>
    <property type="match status" value="1"/>
</dbReference>
<protein>
    <submittedName>
        <fullName evidence="8">NAD-dependent dihydropyrimidine dehydrogenase subunit PreA</fullName>
        <ecNumber evidence="8">1.3.1.1</ecNumber>
    </submittedName>
</protein>
<evidence type="ECO:0000256" key="5">
    <source>
        <dbReference type="ARBA" id="ARBA00022975"/>
    </source>
</evidence>
<feature type="domain" description="Dihydroorotate dehydrogenase catalytic" evidence="7">
    <location>
        <begin position="5"/>
        <end position="289"/>
    </location>
</feature>
<proteinExistence type="predicted"/>
<dbReference type="AlphaFoldDB" id="A0A5B9QI29"/>
<dbReference type="PANTHER" id="PTHR48109:SF3">
    <property type="entry name" value="SLL0744 PROTEIN"/>
    <property type="match status" value="1"/>
</dbReference>
<dbReference type="Pfam" id="PF01180">
    <property type="entry name" value="DHO_dh"/>
    <property type="match status" value="1"/>
</dbReference>
<keyword evidence="5" id="KW-0665">Pyrimidine biosynthesis</keyword>
<keyword evidence="9" id="KW-1185">Reference proteome</keyword>
<dbReference type="InterPro" id="IPR050074">
    <property type="entry name" value="DHO_dehydrogenase"/>
</dbReference>
<evidence type="ECO:0000256" key="1">
    <source>
        <dbReference type="ARBA" id="ARBA00001917"/>
    </source>
</evidence>
<evidence type="ECO:0000256" key="6">
    <source>
        <dbReference type="ARBA" id="ARBA00023002"/>
    </source>
</evidence>
<keyword evidence="3" id="KW-0285">Flavoprotein</keyword>